<gene>
    <name evidence="1" type="ORF">DPEC_G00081310</name>
</gene>
<dbReference type="EMBL" id="CM055734">
    <property type="protein sequence ID" value="KAJ8008717.1"/>
    <property type="molecule type" value="Genomic_DNA"/>
</dbReference>
<name>A0ACC2GYG9_DALPE</name>
<dbReference type="Proteomes" id="UP001157502">
    <property type="component" value="Chromosome 7"/>
</dbReference>
<evidence type="ECO:0000313" key="2">
    <source>
        <dbReference type="Proteomes" id="UP001157502"/>
    </source>
</evidence>
<sequence>MAPKNRNRWSAGQILVHTPLPPALCRSQSSGNTSDNRRAITSCNVRGSTLSQGGEKREEWYLGPPRGAWHDWLCHSTVSRLQAKFKSDHQDLRSITHSILDTENGFIKDLEHFLCQQERAELCRRELLHKRWTERVWSPIQKIVENRLSHHRGKELQSSRCGMFMSYMNHCNTKSVVFLENYDPKEYDPSLLNTNRPQYFMVNTPVLKDPLSLQSRERIKEKRAVLYCHTGYNYTRRQVEQLLNHDLPQLTPPIDPMTSHNHLKSADMPLLAPPTDRIAILRDSLVEVKNEPSKPKRHVPTGRQVTDTHDRLLAGNTGCQDK</sequence>
<proteinExistence type="predicted"/>
<comment type="caution">
    <text evidence="1">The sequence shown here is derived from an EMBL/GenBank/DDBJ whole genome shotgun (WGS) entry which is preliminary data.</text>
</comment>
<accession>A0ACC2GYG9</accession>
<evidence type="ECO:0000313" key="1">
    <source>
        <dbReference type="EMBL" id="KAJ8008717.1"/>
    </source>
</evidence>
<reference evidence="1" key="1">
    <citation type="submission" date="2021-05" db="EMBL/GenBank/DDBJ databases">
        <authorList>
            <person name="Pan Q."/>
            <person name="Jouanno E."/>
            <person name="Zahm M."/>
            <person name="Klopp C."/>
            <person name="Cabau C."/>
            <person name="Louis A."/>
            <person name="Berthelot C."/>
            <person name="Parey E."/>
            <person name="Roest Crollius H."/>
            <person name="Montfort J."/>
            <person name="Robinson-Rechavi M."/>
            <person name="Bouchez O."/>
            <person name="Lampietro C."/>
            <person name="Lopez Roques C."/>
            <person name="Donnadieu C."/>
            <person name="Postlethwait J."/>
            <person name="Bobe J."/>
            <person name="Dillon D."/>
            <person name="Chandos A."/>
            <person name="von Hippel F."/>
            <person name="Guiguen Y."/>
        </authorList>
    </citation>
    <scope>NUCLEOTIDE SEQUENCE</scope>
    <source>
        <strain evidence="1">YG-Jan2019</strain>
    </source>
</reference>
<keyword evidence="2" id="KW-1185">Reference proteome</keyword>
<organism evidence="1 2">
    <name type="scientific">Dallia pectoralis</name>
    <name type="common">Alaska blackfish</name>
    <dbReference type="NCBI Taxonomy" id="75939"/>
    <lineage>
        <taxon>Eukaryota</taxon>
        <taxon>Metazoa</taxon>
        <taxon>Chordata</taxon>
        <taxon>Craniata</taxon>
        <taxon>Vertebrata</taxon>
        <taxon>Euteleostomi</taxon>
        <taxon>Actinopterygii</taxon>
        <taxon>Neopterygii</taxon>
        <taxon>Teleostei</taxon>
        <taxon>Protacanthopterygii</taxon>
        <taxon>Esociformes</taxon>
        <taxon>Umbridae</taxon>
        <taxon>Dallia</taxon>
    </lineage>
</organism>
<protein>
    <submittedName>
        <fullName evidence="1">Uncharacterized protein</fullName>
    </submittedName>
</protein>